<feature type="binding site" evidence="4">
    <location>
        <position position="103"/>
    </location>
    <ligand>
        <name>Mg(2+)</name>
        <dbReference type="ChEBI" id="CHEBI:18420"/>
        <label>1</label>
        <note>catalytic</note>
    </ligand>
</feature>
<keyword evidence="3 4" id="KW-0460">Magnesium</keyword>
<evidence type="ECO:0000313" key="6">
    <source>
        <dbReference type="Proteomes" id="UP000264006"/>
    </source>
</evidence>
<dbReference type="GO" id="GO:0007165">
    <property type="term" value="P:signal transduction"/>
    <property type="evidence" value="ECO:0007669"/>
    <property type="project" value="TreeGrafter"/>
</dbReference>
<reference evidence="5 6" key="1">
    <citation type="submission" date="2018-09" db="EMBL/GenBank/DDBJ databases">
        <title>Complete genome sequence of Euzebya sp. DY32-46 isolated from seawater of Pacific Ocean.</title>
        <authorList>
            <person name="Xu L."/>
            <person name="Wu Y.-H."/>
            <person name="Xu X.-W."/>
        </authorList>
    </citation>
    <scope>NUCLEOTIDE SEQUENCE [LARGE SCALE GENOMIC DNA]</scope>
    <source>
        <strain evidence="5 6">DY32-46</strain>
    </source>
</reference>
<organism evidence="5 6">
    <name type="scientific">Euzebya pacifica</name>
    <dbReference type="NCBI Taxonomy" id="1608957"/>
    <lineage>
        <taxon>Bacteria</taxon>
        <taxon>Bacillati</taxon>
        <taxon>Actinomycetota</taxon>
        <taxon>Nitriliruptoria</taxon>
        <taxon>Euzebyales</taxon>
    </lineage>
</organism>
<evidence type="ECO:0000256" key="1">
    <source>
        <dbReference type="ARBA" id="ARBA00022723"/>
    </source>
</evidence>
<feature type="binding site" evidence="4">
    <location>
        <position position="100"/>
    </location>
    <ligand>
        <name>Mg(2+)</name>
        <dbReference type="ChEBI" id="CHEBI:18420"/>
        <label>1</label>
        <note>catalytic</note>
    </ligand>
</feature>
<dbReference type="PANTHER" id="PTHR20854:SF4">
    <property type="entry name" value="INOSITOL-1-MONOPHOSPHATASE-RELATED"/>
    <property type="match status" value="1"/>
</dbReference>
<keyword evidence="1 4" id="KW-0479">Metal-binding</keyword>
<sequence length="280" mass="29050">MSSTSSPAPARTDAPALQHARGVATAIAVEAGDLAMSWYHRGVATEEKGHADLVSEADRQVEALVKRRLVEAFPEDAVVGEEGTGPTSVPTEGARRWYVDPIDGTTNFLKGLPDWGVSIGLAGPADELLVGVIVMPRHGTLFSAARGMGATRNGVPIHASTVDRVDRTLMCYALTARAPEAWGGPDRMRAGYLALVGNALGTRMQGCSVADLTSVATGVIDASWAGGMSPWDVAAGLTIVLEAGARVTDVEGNPVTTVTTDFLASPPAVHDELRALITGG</sequence>
<dbReference type="GO" id="GO:0006020">
    <property type="term" value="P:inositol metabolic process"/>
    <property type="evidence" value="ECO:0007669"/>
    <property type="project" value="TreeGrafter"/>
</dbReference>
<feature type="binding site" evidence="4">
    <location>
        <position position="102"/>
    </location>
    <ligand>
        <name>Mg(2+)</name>
        <dbReference type="ChEBI" id="CHEBI:18420"/>
        <label>1</label>
        <note>catalytic</note>
    </ligand>
</feature>
<evidence type="ECO:0000256" key="3">
    <source>
        <dbReference type="ARBA" id="ARBA00022842"/>
    </source>
</evidence>
<evidence type="ECO:0000256" key="4">
    <source>
        <dbReference type="PIRSR" id="PIRSR600760-2"/>
    </source>
</evidence>
<dbReference type="PANTHER" id="PTHR20854">
    <property type="entry name" value="INOSITOL MONOPHOSPHATASE"/>
    <property type="match status" value="1"/>
</dbReference>
<evidence type="ECO:0000313" key="5">
    <source>
        <dbReference type="EMBL" id="AXV08073.1"/>
    </source>
</evidence>
<dbReference type="OrthoDB" id="9772456at2"/>
<dbReference type="Pfam" id="PF00459">
    <property type="entry name" value="Inositol_P"/>
    <property type="match status" value="1"/>
</dbReference>
<protein>
    <submittedName>
        <fullName evidence="5">Inositol-1-monophosphatase</fullName>
    </submittedName>
</protein>
<dbReference type="PROSITE" id="PS00629">
    <property type="entry name" value="IMP_1"/>
    <property type="match status" value="1"/>
</dbReference>
<dbReference type="GO" id="GO:0046872">
    <property type="term" value="F:metal ion binding"/>
    <property type="evidence" value="ECO:0007669"/>
    <property type="project" value="UniProtKB-KW"/>
</dbReference>
<evidence type="ECO:0000256" key="2">
    <source>
        <dbReference type="ARBA" id="ARBA00022801"/>
    </source>
</evidence>
<dbReference type="PRINTS" id="PR00377">
    <property type="entry name" value="IMPHPHTASES"/>
</dbReference>
<dbReference type="InterPro" id="IPR000760">
    <property type="entry name" value="Inositol_monophosphatase-like"/>
</dbReference>
<dbReference type="SUPFAM" id="SSF56655">
    <property type="entry name" value="Carbohydrate phosphatase"/>
    <property type="match status" value="1"/>
</dbReference>
<dbReference type="Gene3D" id="3.40.190.80">
    <property type="match status" value="1"/>
</dbReference>
<proteinExistence type="predicted"/>
<keyword evidence="6" id="KW-1185">Reference proteome</keyword>
<accession>A0A346Y0S6</accession>
<dbReference type="InterPro" id="IPR020583">
    <property type="entry name" value="Inositol_monoP_metal-BS"/>
</dbReference>
<comment type="cofactor">
    <cofactor evidence="4">
        <name>Mg(2+)</name>
        <dbReference type="ChEBI" id="CHEBI:18420"/>
    </cofactor>
</comment>
<gene>
    <name evidence="5" type="ORF">DVS28_a3398</name>
</gene>
<dbReference type="AlphaFoldDB" id="A0A346Y0S6"/>
<feature type="binding site" evidence="4">
    <location>
        <position position="81"/>
    </location>
    <ligand>
        <name>Mg(2+)</name>
        <dbReference type="ChEBI" id="CHEBI:18420"/>
        <label>1</label>
        <note>catalytic</note>
    </ligand>
</feature>
<dbReference type="RefSeq" id="WP_114592470.1">
    <property type="nucleotide sequence ID" value="NZ_CP031165.1"/>
</dbReference>
<dbReference type="KEGG" id="euz:DVS28_a3398"/>
<dbReference type="GO" id="GO:0008934">
    <property type="term" value="F:inositol monophosphate 1-phosphatase activity"/>
    <property type="evidence" value="ECO:0007669"/>
    <property type="project" value="TreeGrafter"/>
</dbReference>
<dbReference type="EMBL" id="CP031165">
    <property type="protein sequence ID" value="AXV08073.1"/>
    <property type="molecule type" value="Genomic_DNA"/>
</dbReference>
<keyword evidence="2" id="KW-0378">Hydrolase</keyword>
<dbReference type="Gene3D" id="3.30.540.10">
    <property type="entry name" value="Fructose-1,6-Bisphosphatase, subunit A, domain 1"/>
    <property type="match status" value="1"/>
</dbReference>
<feature type="binding site" evidence="4">
    <location>
        <position position="232"/>
    </location>
    <ligand>
        <name>Mg(2+)</name>
        <dbReference type="ChEBI" id="CHEBI:18420"/>
        <label>1</label>
        <note>catalytic</note>
    </ligand>
</feature>
<name>A0A346Y0S6_9ACTN</name>
<dbReference type="Proteomes" id="UP000264006">
    <property type="component" value="Chromosome"/>
</dbReference>